<dbReference type="Pfam" id="PF00170">
    <property type="entry name" value="bZIP_1"/>
    <property type="match status" value="1"/>
</dbReference>
<evidence type="ECO:0000313" key="8">
    <source>
        <dbReference type="Proteomes" id="UP000015104"/>
    </source>
</evidence>
<dbReference type="EMBL" id="CAEY01001338">
    <property type="status" value="NOT_ANNOTATED_CDS"/>
    <property type="molecule type" value="Genomic_DNA"/>
</dbReference>
<dbReference type="InterPro" id="IPR000837">
    <property type="entry name" value="AP-1"/>
</dbReference>
<dbReference type="eggNOG" id="KOG0837">
    <property type="taxonomic scope" value="Eukaryota"/>
</dbReference>
<feature type="compositionally biased region" description="Low complexity" evidence="5">
    <location>
        <begin position="94"/>
        <end position="129"/>
    </location>
</feature>
<organism evidence="7 8">
    <name type="scientific">Tetranychus urticae</name>
    <name type="common">Two-spotted spider mite</name>
    <dbReference type="NCBI Taxonomy" id="32264"/>
    <lineage>
        <taxon>Eukaryota</taxon>
        <taxon>Metazoa</taxon>
        <taxon>Ecdysozoa</taxon>
        <taxon>Arthropoda</taxon>
        <taxon>Chelicerata</taxon>
        <taxon>Arachnida</taxon>
        <taxon>Acari</taxon>
        <taxon>Acariformes</taxon>
        <taxon>Trombidiformes</taxon>
        <taxon>Prostigmata</taxon>
        <taxon>Eleutherengona</taxon>
        <taxon>Raphignathae</taxon>
        <taxon>Tetranychoidea</taxon>
        <taxon>Tetranychidae</taxon>
        <taxon>Tetranychus</taxon>
    </lineage>
</organism>
<dbReference type="EnsemblMetazoa" id="tetur49g00050.1">
    <property type="protein sequence ID" value="tetur49g00050.1"/>
    <property type="gene ID" value="tetur49g00050"/>
</dbReference>
<feature type="region of interest" description="Disordered" evidence="5">
    <location>
        <begin position="92"/>
        <end position="136"/>
    </location>
</feature>
<evidence type="ECO:0000256" key="1">
    <source>
        <dbReference type="ARBA" id="ARBA00023015"/>
    </source>
</evidence>
<keyword evidence="2" id="KW-0238">DNA-binding</keyword>
<dbReference type="OMA" id="QNERINN"/>
<keyword evidence="4" id="KW-0175">Coiled coil</keyword>
<dbReference type="STRING" id="32264.T1L5L7"/>
<keyword evidence="8" id="KW-1185">Reference proteome</keyword>
<evidence type="ECO:0000256" key="2">
    <source>
        <dbReference type="ARBA" id="ARBA00023125"/>
    </source>
</evidence>
<feature type="domain" description="BZIP" evidence="6">
    <location>
        <begin position="135"/>
        <end position="198"/>
    </location>
</feature>
<dbReference type="SMART" id="SM00338">
    <property type="entry name" value="BRLZ"/>
    <property type="match status" value="1"/>
</dbReference>
<dbReference type="Gene3D" id="1.20.5.170">
    <property type="match status" value="1"/>
</dbReference>
<dbReference type="AlphaFoldDB" id="T1L5L7"/>
<evidence type="ECO:0000256" key="4">
    <source>
        <dbReference type="SAM" id="Coils"/>
    </source>
</evidence>
<dbReference type="Proteomes" id="UP000015104">
    <property type="component" value="Unassembled WGS sequence"/>
</dbReference>
<dbReference type="HOGENOM" id="CLU_1316927_0_0_1"/>
<dbReference type="PRINTS" id="PR00043">
    <property type="entry name" value="LEUZIPPRJUN"/>
</dbReference>
<dbReference type="SUPFAM" id="SSF57959">
    <property type="entry name" value="Leucine zipper domain"/>
    <property type="match status" value="1"/>
</dbReference>
<sequence length="209" mass="23506">MANSDDGEKNQISQENGATKTKIPGDLGWQSSHRKLPKPTFLDLKRVNHADFLQTPDLNKVIISSPQLDSMVAQFPPTIPNLTPALEVLPTMESSNHSNNTDSSDNNNNISSNDTINNISNNSNSNGSTLPDEDKLKLERKRERNRQAAAKCRNKKIQKITELEAKKAQLIKQKETLTENIKKYQDEIDTLQRLLVERIKNSGVIDLTY</sequence>
<dbReference type="InterPro" id="IPR004827">
    <property type="entry name" value="bZIP"/>
</dbReference>
<dbReference type="GO" id="GO:0000981">
    <property type="term" value="F:DNA-binding transcription factor activity, RNA polymerase II-specific"/>
    <property type="evidence" value="ECO:0007669"/>
    <property type="project" value="TreeGrafter"/>
</dbReference>
<dbReference type="PROSITE" id="PS50217">
    <property type="entry name" value="BZIP"/>
    <property type="match status" value="1"/>
</dbReference>
<dbReference type="PANTHER" id="PTHR23351">
    <property type="entry name" value="FOS TRANSCRIPTION FACTOR-RELATED"/>
    <property type="match status" value="1"/>
</dbReference>
<accession>T1L5L7</accession>
<protein>
    <recommendedName>
        <fullName evidence="6">BZIP domain-containing protein</fullName>
    </recommendedName>
</protein>
<proteinExistence type="predicted"/>
<dbReference type="KEGG" id="tut:107370444"/>
<dbReference type="PANTHER" id="PTHR23351:SF24">
    <property type="entry name" value="ACTIVATING TRANSCRIPTION FACTOR 3-RELATED"/>
    <property type="match status" value="1"/>
</dbReference>
<dbReference type="EMBL" id="CAEY01001339">
    <property type="status" value="NOT_ANNOTATED_CDS"/>
    <property type="molecule type" value="Genomic_DNA"/>
</dbReference>
<dbReference type="GO" id="GO:0005634">
    <property type="term" value="C:nucleus"/>
    <property type="evidence" value="ECO:0007669"/>
    <property type="project" value="TreeGrafter"/>
</dbReference>
<dbReference type="InterPro" id="IPR046347">
    <property type="entry name" value="bZIP_sf"/>
</dbReference>
<dbReference type="PROSITE" id="PS00036">
    <property type="entry name" value="BZIP_BASIC"/>
    <property type="match status" value="1"/>
</dbReference>
<name>T1L5L7_TETUR</name>
<dbReference type="GO" id="GO:0000978">
    <property type="term" value="F:RNA polymerase II cis-regulatory region sequence-specific DNA binding"/>
    <property type="evidence" value="ECO:0007669"/>
    <property type="project" value="TreeGrafter"/>
</dbReference>
<evidence type="ECO:0000256" key="5">
    <source>
        <dbReference type="SAM" id="MobiDB-lite"/>
    </source>
</evidence>
<evidence type="ECO:0000313" key="7">
    <source>
        <dbReference type="EnsemblMetazoa" id="tetur49g00050.1"/>
    </source>
</evidence>
<evidence type="ECO:0000259" key="6">
    <source>
        <dbReference type="PROSITE" id="PS50217"/>
    </source>
</evidence>
<dbReference type="InterPro" id="IPR002112">
    <property type="entry name" value="Leuzip_Jun"/>
</dbReference>
<feature type="region of interest" description="Disordered" evidence="5">
    <location>
        <begin position="1"/>
        <end position="41"/>
    </location>
</feature>
<feature type="coiled-coil region" evidence="4">
    <location>
        <begin position="138"/>
        <end position="201"/>
    </location>
</feature>
<dbReference type="KEGG" id="tut:107360170"/>
<reference evidence="7" key="2">
    <citation type="submission" date="2015-06" db="UniProtKB">
        <authorList>
            <consortium name="EnsemblMetazoa"/>
        </authorList>
    </citation>
    <scope>IDENTIFICATION</scope>
</reference>
<reference evidence="8" key="1">
    <citation type="submission" date="2011-08" db="EMBL/GenBank/DDBJ databases">
        <authorList>
            <person name="Rombauts S."/>
        </authorList>
    </citation>
    <scope>NUCLEOTIDE SEQUENCE</scope>
    <source>
        <strain evidence="8">London</strain>
    </source>
</reference>
<keyword evidence="1" id="KW-0805">Transcription regulation</keyword>
<feature type="compositionally biased region" description="Polar residues" evidence="5">
    <location>
        <begin position="10"/>
        <end position="19"/>
    </location>
</feature>
<gene>
    <name evidence="7" type="primary">107360170</name>
</gene>
<keyword evidence="3" id="KW-0804">Transcription</keyword>
<evidence type="ECO:0000256" key="3">
    <source>
        <dbReference type="ARBA" id="ARBA00023163"/>
    </source>
</evidence>
<dbReference type="OrthoDB" id="6524475at2759"/>